<dbReference type="GO" id="GO:0071949">
    <property type="term" value="F:FAD binding"/>
    <property type="evidence" value="ECO:0007669"/>
    <property type="project" value="InterPro"/>
</dbReference>
<evidence type="ECO:0000256" key="1">
    <source>
        <dbReference type="ARBA" id="ARBA00022827"/>
    </source>
</evidence>
<reference evidence="3 4" key="1">
    <citation type="submission" date="2016-10" db="EMBL/GenBank/DDBJ databases">
        <authorList>
            <person name="de Groot N.N."/>
        </authorList>
    </citation>
    <scope>NUCLEOTIDE SEQUENCE [LARGE SCALE GENOMIC DNA]</scope>
    <source>
        <strain evidence="3 4">R5</strain>
    </source>
</reference>
<evidence type="ECO:0000313" key="4">
    <source>
        <dbReference type="Proteomes" id="UP000199245"/>
    </source>
</evidence>
<evidence type="ECO:0000259" key="2">
    <source>
        <dbReference type="PROSITE" id="PS51387"/>
    </source>
</evidence>
<evidence type="ECO:0000313" key="3">
    <source>
        <dbReference type="EMBL" id="SDD55258.1"/>
    </source>
</evidence>
<keyword evidence="1" id="KW-0274">FAD</keyword>
<dbReference type="InterPro" id="IPR016166">
    <property type="entry name" value="FAD-bd_PCMH"/>
</dbReference>
<organism evidence="3 4">
    <name type="scientific">Bradyrhizobium brasilense</name>
    <dbReference type="NCBI Taxonomy" id="1419277"/>
    <lineage>
        <taxon>Bacteria</taxon>
        <taxon>Pseudomonadati</taxon>
        <taxon>Pseudomonadota</taxon>
        <taxon>Alphaproteobacteria</taxon>
        <taxon>Hyphomicrobiales</taxon>
        <taxon>Nitrobacteraceae</taxon>
        <taxon>Bradyrhizobium</taxon>
    </lineage>
</organism>
<dbReference type="EMBL" id="FMZW01000012">
    <property type="protein sequence ID" value="SDD55258.1"/>
    <property type="molecule type" value="Genomic_DNA"/>
</dbReference>
<dbReference type="PANTHER" id="PTHR43762:SF1">
    <property type="entry name" value="D-ARABINONO-1,4-LACTONE OXIDASE"/>
    <property type="match status" value="1"/>
</dbReference>
<dbReference type="InterPro" id="IPR006094">
    <property type="entry name" value="Oxid_FAD_bind_N"/>
</dbReference>
<feature type="domain" description="FAD-binding PCMH-type" evidence="2">
    <location>
        <begin position="27"/>
        <end position="194"/>
    </location>
</feature>
<dbReference type="RefSeq" id="WP_092083178.1">
    <property type="nucleotide sequence ID" value="NZ_FMZW01000012.1"/>
</dbReference>
<dbReference type="InterPro" id="IPR016169">
    <property type="entry name" value="FAD-bd_PCMH_sub2"/>
</dbReference>
<dbReference type="AlphaFoldDB" id="A0A1G6VNT7"/>
<keyword evidence="1" id="KW-0285">Flavoprotein</keyword>
<dbReference type="SUPFAM" id="SSF56176">
    <property type="entry name" value="FAD-binding/transporter-associated domain-like"/>
    <property type="match status" value="1"/>
</dbReference>
<proteinExistence type="predicted"/>
<protein>
    <submittedName>
        <fullName evidence="3">FAD/FMN-containing dehydrogenase</fullName>
    </submittedName>
</protein>
<dbReference type="PROSITE" id="PS51387">
    <property type="entry name" value="FAD_PCMH"/>
    <property type="match status" value="1"/>
</dbReference>
<dbReference type="InterPro" id="IPR010031">
    <property type="entry name" value="FAD_lactone_oxidase-like"/>
</dbReference>
<dbReference type="Proteomes" id="UP000199245">
    <property type="component" value="Unassembled WGS sequence"/>
</dbReference>
<dbReference type="GO" id="GO:0016899">
    <property type="term" value="F:oxidoreductase activity, acting on the CH-OH group of donors, oxygen as acceptor"/>
    <property type="evidence" value="ECO:0007669"/>
    <property type="project" value="InterPro"/>
</dbReference>
<gene>
    <name evidence="3" type="ORF">SAMN05216337_1012128</name>
</gene>
<accession>A0A1G6VNT7</accession>
<sequence length="461" mass="49303">MPAAALPAPVPSASSPGGIGLSGWGNYPRASSELLAPQTPAGARDHLLARSGVVARGAGRAYGDAAIGTQSTISSRGLNRMRSFDAATARLTVEAGVTIADILAVFEPRGFFLKVVPGTKFVTVGGAIAADVHGKNHHRDGGFGNIVDSFRLALPGGEIVTCSRSENAALFAATLGGMGLTGMILDATLRLLPIETAWLRQGTRVAGNLDAAIDQLESSASTTYSVAWIDCLARGAALGRSLVYLAEHATRRDKDMLGPGLEAFPSLRTSRLAVPELFPGWLLNRASMRAFNELYFRRGAAHAGKPRLVHWDPYFFPLDAIADWNRIYGRRGFVQYQCVIPLDRARRVLAEILDRVSRRGDASFLAVLKQLGEGSGPMSFPLRGYTLTMDFPVSDALFGFLDQLDALVVDAGGRLYLAKDARQSRATFESGYPGLAALRDIRQQIGANTRLVSHLSARLGI</sequence>
<dbReference type="Gene3D" id="3.30.465.10">
    <property type="match status" value="1"/>
</dbReference>
<dbReference type="InterPro" id="IPR036318">
    <property type="entry name" value="FAD-bd_PCMH-like_sf"/>
</dbReference>
<name>A0A1G6VNT7_9BRAD</name>
<dbReference type="Pfam" id="PF01565">
    <property type="entry name" value="FAD_binding_4"/>
    <property type="match status" value="1"/>
</dbReference>
<dbReference type="PANTHER" id="PTHR43762">
    <property type="entry name" value="L-GULONOLACTONE OXIDASE"/>
    <property type="match status" value="1"/>
</dbReference>